<dbReference type="PRINTS" id="PR00598">
    <property type="entry name" value="HTHMARR"/>
</dbReference>
<evidence type="ECO:0000313" key="2">
    <source>
        <dbReference type="EMBL" id="TQM63262.1"/>
    </source>
</evidence>
<protein>
    <submittedName>
        <fullName evidence="2">DNA-binding MarR family transcriptional regulator</fullName>
    </submittedName>
</protein>
<dbReference type="AlphaFoldDB" id="A0A543HY52"/>
<keyword evidence="3" id="KW-1185">Reference proteome</keyword>
<dbReference type="EMBL" id="VFPN01000002">
    <property type="protein sequence ID" value="TQM63262.1"/>
    <property type="molecule type" value="Genomic_DNA"/>
</dbReference>
<organism evidence="2 3">
    <name type="scientific">Klugiella xanthotipulae</name>
    <dbReference type="NCBI Taxonomy" id="244735"/>
    <lineage>
        <taxon>Bacteria</taxon>
        <taxon>Bacillati</taxon>
        <taxon>Actinomycetota</taxon>
        <taxon>Actinomycetes</taxon>
        <taxon>Micrococcales</taxon>
        <taxon>Microbacteriaceae</taxon>
        <taxon>Klugiella</taxon>
    </lineage>
</organism>
<dbReference type="GO" id="GO:0006950">
    <property type="term" value="P:response to stress"/>
    <property type="evidence" value="ECO:0007669"/>
    <property type="project" value="TreeGrafter"/>
</dbReference>
<evidence type="ECO:0000313" key="3">
    <source>
        <dbReference type="Proteomes" id="UP000318331"/>
    </source>
</evidence>
<dbReference type="OrthoDB" id="8966183at2"/>
<dbReference type="InterPro" id="IPR000835">
    <property type="entry name" value="HTH_MarR-typ"/>
</dbReference>
<dbReference type="SUPFAM" id="SSF46785">
    <property type="entry name" value="Winged helix' DNA-binding domain"/>
    <property type="match status" value="1"/>
</dbReference>
<feature type="domain" description="HTH marR-type" evidence="1">
    <location>
        <begin position="10"/>
        <end position="151"/>
    </location>
</feature>
<reference evidence="2 3" key="1">
    <citation type="submission" date="2019-06" db="EMBL/GenBank/DDBJ databases">
        <title>Sequencing the genomes of 1000 actinobacteria strains.</title>
        <authorList>
            <person name="Klenk H.-P."/>
        </authorList>
    </citation>
    <scope>NUCLEOTIDE SEQUENCE [LARGE SCALE GENOMIC DNA]</scope>
    <source>
        <strain evidence="2 3">DSM 18031</strain>
    </source>
</reference>
<proteinExistence type="predicted"/>
<evidence type="ECO:0000259" key="1">
    <source>
        <dbReference type="PROSITE" id="PS50995"/>
    </source>
</evidence>
<dbReference type="GO" id="GO:0003700">
    <property type="term" value="F:DNA-binding transcription factor activity"/>
    <property type="evidence" value="ECO:0007669"/>
    <property type="project" value="InterPro"/>
</dbReference>
<accession>A0A543HY52</accession>
<dbReference type="SMART" id="SM00347">
    <property type="entry name" value="HTH_MARR"/>
    <property type="match status" value="1"/>
</dbReference>
<name>A0A543HY52_9MICO</name>
<dbReference type="InterPro" id="IPR036388">
    <property type="entry name" value="WH-like_DNA-bd_sf"/>
</dbReference>
<comment type="caution">
    <text evidence="2">The sequence shown here is derived from an EMBL/GenBank/DDBJ whole genome shotgun (WGS) entry which is preliminary data.</text>
</comment>
<dbReference type="GO" id="GO:0003677">
    <property type="term" value="F:DNA binding"/>
    <property type="evidence" value="ECO:0007669"/>
    <property type="project" value="UniProtKB-KW"/>
</dbReference>
<sequence>MYSTCMRHDLSAIDDALLRLRRIWEAPSRVTTEQGTPIDTSTVLIVDAITRLRYPDGPAHTPVHIAEVATRLDVTPSTASRLVNKAVAIGMVSRTPSPRDPRAAALHLTEEGEKLAHSAQAFREGYLARLVARWSSSELSVFATLLTRFANEGEQIEPSTAPR</sequence>
<dbReference type="Proteomes" id="UP000318331">
    <property type="component" value="Unassembled WGS sequence"/>
</dbReference>
<keyword evidence="2" id="KW-0238">DNA-binding</keyword>
<dbReference type="PROSITE" id="PS50995">
    <property type="entry name" value="HTH_MARR_2"/>
    <property type="match status" value="1"/>
</dbReference>
<dbReference type="PANTHER" id="PTHR33164:SF94">
    <property type="entry name" value="TRANSCRIPTIONAL REGULATORY PROTEIN-RELATED"/>
    <property type="match status" value="1"/>
</dbReference>
<dbReference type="InterPro" id="IPR036390">
    <property type="entry name" value="WH_DNA-bd_sf"/>
</dbReference>
<dbReference type="Gene3D" id="1.10.10.10">
    <property type="entry name" value="Winged helix-like DNA-binding domain superfamily/Winged helix DNA-binding domain"/>
    <property type="match status" value="1"/>
</dbReference>
<dbReference type="PANTHER" id="PTHR33164">
    <property type="entry name" value="TRANSCRIPTIONAL REGULATOR, MARR FAMILY"/>
    <property type="match status" value="1"/>
</dbReference>
<dbReference type="InterPro" id="IPR039422">
    <property type="entry name" value="MarR/SlyA-like"/>
</dbReference>
<gene>
    <name evidence="2" type="ORF">FB466_1519</name>
</gene>
<dbReference type="Pfam" id="PF12802">
    <property type="entry name" value="MarR_2"/>
    <property type="match status" value="1"/>
</dbReference>